<dbReference type="PATRIC" id="fig|1705565.3.peg.3236"/>
<dbReference type="Proteomes" id="UP000036932">
    <property type="component" value="Unassembled WGS sequence"/>
</dbReference>
<accession>A0A0M1P329</accession>
<reference evidence="2" key="1">
    <citation type="submission" date="2015-08" db="EMBL/GenBank/DDBJ databases">
        <title>Genome sequencing project for genomic taxonomy and phylogenomics of Bacillus-like bacteria.</title>
        <authorList>
            <person name="Liu B."/>
            <person name="Wang J."/>
            <person name="Zhu Y."/>
            <person name="Liu G."/>
            <person name="Chen Q."/>
            <person name="Chen Z."/>
            <person name="Lan J."/>
            <person name="Che J."/>
            <person name="Ge C."/>
            <person name="Shi H."/>
            <person name="Pan Z."/>
            <person name="Liu X."/>
        </authorList>
    </citation>
    <scope>NUCLEOTIDE SEQUENCE [LARGE SCALE GENOMIC DNA]</scope>
    <source>
        <strain evidence="2">FJAT-22460</strain>
    </source>
</reference>
<protein>
    <submittedName>
        <fullName evidence="1">Uncharacterized protein</fullName>
    </submittedName>
</protein>
<dbReference type="EMBL" id="LIUT01000001">
    <property type="protein sequence ID" value="KOR88871.1"/>
    <property type="molecule type" value="Genomic_DNA"/>
</dbReference>
<name>A0A0M1P329_9BACL</name>
<sequence>MNVTGVAIAGEQVKVTNQAVLPAGAPTVQAVRYFATGVANQPGLVLKGTDGLDYVLFIDNAGGNANIANQRLT</sequence>
<comment type="caution">
    <text evidence="1">The sequence shown here is derived from an EMBL/GenBank/DDBJ whole genome shotgun (WGS) entry which is preliminary data.</text>
</comment>
<keyword evidence="2" id="KW-1185">Reference proteome</keyword>
<gene>
    <name evidence="1" type="ORF">AM231_06645</name>
</gene>
<proteinExistence type="predicted"/>
<organism evidence="1 2">
    <name type="scientific">Paenibacillus solani</name>
    <dbReference type="NCBI Taxonomy" id="1705565"/>
    <lineage>
        <taxon>Bacteria</taxon>
        <taxon>Bacillati</taxon>
        <taxon>Bacillota</taxon>
        <taxon>Bacilli</taxon>
        <taxon>Bacillales</taxon>
        <taxon>Paenibacillaceae</taxon>
        <taxon>Paenibacillus</taxon>
    </lineage>
</organism>
<evidence type="ECO:0000313" key="2">
    <source>
        <dbReference type="Proteomes" id="UP000036932"/>
    </source>
</evidence>
<evidence type="ECO:0000313" key="1">
    <source>
        <dbReference type="EMBL" id="KOR88871.1"/>
    </source>
</evidence>
<dbReference type="AlphaFoldDB" id="A0A0M1P329"/>
<dbReference type="RefSeq" id="WP_054401780.1">
    <property type="nucleotide sequence ID" value="NZ_LIUT01000001.1"/>
</dbReference>